<protein>
    <submittedName>
        <fullName evidence="1">Uncharacterized protein</fullName>
    </submittedName>
</protein>
<gene>
    <name evidence="1" type="ORF">QBZ16_004290</name>
</gene>
<evidence type="ECO:0000313" key="2">
    <source>
        <dbReference type="Proteomes" id="UP001255856"/>
    </source>
</evidence>
<organism evidence="1 2">
    <name type="scientific">Prototheca wickerhamii</name>
    <dbReference type="NCBI Taxonomy" id="3111"/>
    <lineage>
        <taxon>Eukaryota</taxon>
        <taxon>Viridiplantae</taxon>
        <taxon>Chlorophyta</taxon>
        <taxon>core chlorophytes</taxon>
        <taxon>Trebouxiophyceae</taxon>
        <taxon>Chlorellales</taxon>
        <taxon>Chlorellaceae</taxon>
        <taxon>Prototheca</taxon>
    </lineage>
</organism>
<dbReference type="Proteomes" id="UP001255856">
    <property type="component" value="Unassembled WGS sequence"/>
</dbReference>
<dbReference type="EMBL" id="JASFZW010000006">
    <property type="protein sequence ID" value="KAK2077445.1"/>
    <property type="molecule type" value="Genomic_DNA"/>
</dbReference>
<keyword evidence="2" id="KW-1185">Reference proteome</keyword>
<proteinExistence type="predicted"/>
<reference evidence="1" key="1">
    <citation type="submission" date="2021-01" db="EMBL/GenBank/DDBJ databases">
        <authorList>
            <person name="Eckstrom K.M.E."/>
        </authorList>
    </citation>
    <scope>NUCLEOTIDE SEQUENCE</scope>
    <source>
        <strain evidence="1">UVCC 0001</strain>
    </source>
</reference>
<sequence length="223" mass="24139">MASTAAAAFNLKNFNDNGVPTTRDVGIATSLRKKVDDATLTFSFTDVSLKEPRLGKGVVLAVEKPLADGVKGSLAYDVGARNPIAAVTVNRTINGSDVQLRGIYRRNGDVFILEEQWKVDKNTRVNGSYNFATEEAVGSVTHTNGPWTAHLAYNFARDAPLLSVQRKSGPDTFGAVYAPKEDATTLTWSRKPFRASVRATKTSSKPAWANLSASFVATHEFDL</sequence>
<comment type="caution">
    <text evidence="1">The sequence shown here is derived from an EMBL/GenBank/DDBJ whole genome shotgun (WGS) entry which is preliminary data.</text>
</comment>
<name>A0AAD9MK38_PROWI</name>
<dbReference type="AlphaFoldDB" id="A0AAD9MK38"/>
<evidence type="ECO:0000313" key="1">
    <source>
        <dbReference type="EMBL" id="KAK2077445.1"/>
    </source>
</evidence>
<accession>A0AAD9MK38</accession>